<accession>A0A3Q7EC33</accession>
<organism evidence="2">
    <name type="scientific">Solanum lycopersicum</name>
    <name type="common">Tomato</name>
    <name type="synonym">Lycopersicon esculentum</name>
    <dbReference type="NCBI Taxonomy" id="4081"/>
    <lineage>
        <taxon>Eukaryota</taxon>
        <taxon>Viridiplantae</taxon>
        <taxon>Streptophyta</taxon>
        <taxon>Embryophyta</taxon>
        <taxon>Tracheophyta</taxon>
        <taxon>Spermatophyta</taxon>
        <taxon>Magnoliopsida</taxon>
        <taxon>eudicotyledons</taxon>
        <taxon>Gunneridae</taxon>
        <taxon>Pentapetalae</taxon>
        <taxon>asterids</taxon>
        <taxon>lamiids</taxon>
        <taxon>Solanales</taxon>
        <taxon>Solanaceae</taxon>
        <taxon>Solanoideae</taxon>
        <taxon>Solaneae</taxon>
        <taxon>Solanum</taxon>
        <taxon>Solanum subgen. Lycopersicon</taxon>
    </lineage>
</organism>
<reference evidence="2" key="2">
    <citation type="submission" date="2019-01" db="UniProtKB">
        <authorList>
            <consortium name="EnsemblPlants"/>
        </authorList>
    </citation>
    <scope>IDENTIFICATION</scope>
    <source>
        <strain evidence="2">cv. Heinz 1706</strain>
    </source>
</reference>
<dbReference type="InParanoid" id="A0A3Q7EC33"/>
<dbReference type="Proteomes" id="UP000004994">
    <property type="component" value="Chromosome 1"/>
</dbReference>
<reference evidence="2" key="1">
    <citation type="journal article" date="2012" name="Nature">
        <title>The tomato genome sequence provides insights into fleshy fruit evolution.</title>
        <authorList>
            <consortium name="Tomato Genome Consortium"/>
        </authorList>
    </citation>
    <scope>NUCLEOTIDE SEQUENCE [LARGE SCALE GENOMIC DNA]</scope>
    <source>
        <strain evidence="2">cv. Heinz 1706</strain>
    </source>
</reference>
<sequence>MKGTKQEQEGSTEEDHYPFPSLFLEEGLDPDKKLKKLMIYDNTSNSPIYNYQDSYLNTNNTGNLENCKLQIANA</sequence>
<feature type="compositionally biased region" description="Basic and acidic residues" evidence="1">
    <location>
        <begin position="1"/>
        <end position="17"/>
    </location>
</feature>
<dbReference type="EnsemblPlants" id="Solyc01g017235.1.1">
    <property type="protein sequence ID" value="Solyc01g017235.1.1"/>
    <property type="gene ID" value="Solyc01g017235.1"/>
</dbReference>
<keyword evidence="3" id="KW-1185">Reference proteome</keyword>
<proteinExistence type="predicted"/>
<protein>
    <submittedName>
        <fullName evidence="2">Uncharacterized protein</fullName>
    </submittedName>
</protein>
<feature type="region of interest" description="Disordered" evidence="1">
    <location>
        <begin position="1"/>
        <end position="24"/>
    </location>
</feature>
<dbReference type="Gramene" id="Solyc01g017235.1.1">
    <property type="protein sequence ID" value="Solyc01g017235.1.1"/>
    <property type="gene ID" value="Solyc01g017235.1"/>
</dbReference>
<evidence type="ECO:0000313" key="3">
    <source>
        <dbReference type="Proteomes" id="UP000004994"/>
    </source>
</evidence>
<dbReference type="AlphaFoldDB" id="A0A3Q7EC33"/>
<name>A0A3Q7EC33_SOLLC</name>
<evidence type="ECO:0000256" key="1">
    <source>
        <dbReference type="SAM" id="MobiDB-lite"/>
    </source>
</evidence>
<evidence type="ECO:0000313" key="2">
    <source>
        <dbReference type="EnsemblPlants" id="Solyc01g017235.1.1"/>
    </source>
</evidence>